<keyword evidence="2" id="KW-1185">Reference proteome</keyword>
<protein>
    <submittedName>
        <fullName evidence="1">Uncharacterized protein</fullName>
    </submittedName>
</protein>
<proteinExistence type="predicted"/>
<evidence type="ECO:0000313" key="1">
    <source>
        <dbReference type="EMBL" id="GFY51917.1"/>
    </source>
</evidence>
<dbReference type="AlphaFoldDB" id="A0A8X7C307"/>
<evidence type="ECO:0000313" key="2">
    <source>
        <dbReference type="Proteomes" id="UP000886998"/>
    </source>
</evidence>
<name>A0A8X7C307_9ARAC</name>
<sequence>MDVTAKCFISSEQGETNNFSHNQPSLHMRQKKSFKKWDKTFTEIDKVKSDVLIHSGLKFQKDQTKRNKLKKHLCTHSNDRLGECEICKCDKNFTESDRVNADVLNNCRLDFHSGQNTWQV</sequence>
<reference evidence="1" key="1">
    <citation type="submission" date="2020-08" db="EMBL/GenBank/DDBJ databases">
        <title>Multicomponent nature underlies the extraordinary mechanical properties of spider dragline silk.</title>
        <authorList>
            <person name="Kono N."/>
            <person name="Nakamura H."/>
            <person name="Mori M."/>
            <person name="Yoshida Y."/>
            <person name="Ohtoshi R."/>
            <person name="Malay A.D."/>
            <person name="Moran D.A.P."/>
            <person name="Tomita M."/>
            <person name="Numata K."/>
            <person name="Arakawa K."/>
        </authorList>
    </citation>
    <scope>NUCLEOTIDE SEQUENCE</scope>
</reference>
<organism evidence="1 2">
    <name type="scientific">Trichonephila inaurata madagascariensis</name>
    <dbReference type="NCBI Taxonomy" id="2747483"/>
    <lineage>
        <taxon>Eukaryota</taxon>
        <taxon>Metazoa</taxon>
        <taxon>Ecdysozoa</taxon>
        <taxon>Arthropoda</taxon>
        <taxon>Chelicerata</taxon>
        <taxon>Arachnida</taxon>
        <taxon>Araneae</taxon>
        <taxon>Araneomorphae</taxon>
        <taxon>Entelegynae</taxon>
        <taxon>Araneoidea</taxon>
        <taxon>Nephilidae</taxon>
        <taxon>Trichonephila</taxon>
        <taxon>Trichonephila inaurata</taxon>
    </lineage>
</organism>
<dbReference type="Proteomes" id="UP000886998">
    <property type="component" value="Unassembled WGS sequence"/>
</dbReference>
<gene>
    <name evidence="1" type="ORF">TNIN_46751</name>
</gene>
<dbReference type="EMBL" id="BMAV01008365">
    <property type="protein sequence ID" value="GFY51917.1"/>
    <property type="molecule type" value="Genomic_DNA"/>
</dbReference>
<accession>A0A8X7C307</accession>
<comment type="caution">
    <text evidence="1">The sequence shown here is derived from an EMBL/GenBank/DDBJ whole genome shotgun (WGS) entry which is preliminary data.</text>
</comment>